<feature type="domain" description="SAM-dependent MTase RsmB/NOP-type" evidence="6">
    <location>
        <begin position="131"/>
        <end position="380"/>
    </location>
</feature>
<dbReference type="InterPro" id="IPR029063">
    <property type="entry name" value="SAM-dependent_MTases_sf"/>
</dbReference>
<dbReference type="GO" id="GO:0003723">
    <property type="term" value="F:RNA binding"/>
    <property type="evidence" value="ECO:0007669"/>
    <property type="project" value="UniProtKB-UniRule"/>
</dbReference>
<dbReference type="Proteomes" id="UP000481417">
    <property type="component" value="Unassembled WGS sequence"/>
</dbReference>
<sequence length="380" mass="40192">MTPGARISAAVEVLDLILAGQPAEQALLRWSRASRFAGSGDRAAVRDLVFDALRCRNSHAALGGALTGRGLMIGGLRAAGGDPAGLFTGEGHAPVPLAAGEGTGSAGEVSDIPDWLAPLWNNSLGADADAVAAALRQRAPVWLRVNTLKATPAEALRALAENGIAATPDPRLATALRVTENERRLSQGRAYRDGLVELQDLSPQLACAALPVAPGMRVLDYCAGGGGKTLAVAARAKGLVLVAHDADPARMRDLPQRAERAGVKVRLEADPAGRFDLVIVDAPCSGSGTWRRTPDAKWRLTEAALRDLVALQAEILRKAARHVPPGRHLAYMTCSVLDPENDGQVTAFLRDHPDFRQVSRHLWTPLDAGDGFFLSVLTRQ</sequence>
<evidence type="ECO:0000313" key="7">
    <source>
        <dbReference type="EMBL" id="MTD99222.1"/>
    </source>
</evidence>
<feature type="binding site" evidence="5">
    <location>
        <position position="245"/>
    </location>
    <ligand>
        <name>S-adenosyl-L-methionine</name>
        <dbReference type="ChEBI" id="CHEBI:59789"/>
    </ligand>
</feature>
<dbReference type="InterPro" id="IPR023267">
    <property type="entry name" value="RCMT"/>
</dbReference>
<dbReference type="SUPFAM" id="SSF53335">
    <property type="entry name" value="S-adenosyl-L-methionine-dependent methyltransferases"/>
    <property type="match status" value="1"/>
</dbReference>
<proteinExistence type="inferred from homology"/>
<dbReference type="InterPro" id="IPR054728">
    <property type="entry name" value="RsmB-like_ferredoxin"/>
</dbReference>
<dbReference type="RefSeq" id="WP_154763289.1">
    <property type="nucleotide sequence ID" value="NZ_WMBT01000001.1"/>
</dbReference>
<keyword evidence="4 5" id="KW-0694">RNA-binding</keyword>
<keyword evidence="8" id="KW-1185">Reference proteome</keyword>
<comment type="caution">
    <text evidence="5">Lacks conserved residue(s) required for the propagation of feature annotation.</text>
</comment>
<evidence type="ECO:0000256" key="3">
    <source>
        <dbReference type="ARBA" id="ARBA00022691"/>
    </source>
</evidence>
<dbReference type="EMBL" id="WMBT01000001">
    <property type="protein sequence ID" value="MTD99222.1"/>
    <property type="molecule type" value="Genomic_DNA"/>
</dbReference>
<keyword evidence="3 5" id="KW-0949">S-adenosyl-L-methionine</keyword>
<organism evidence="7 8">
    <name type="scientific">Paracoccus lichenicola</name>
    <dbReference type="NCBI Taxonomy" id="2665644"/>
    <lineage>
        <taxon>Bacteria</taxon>
        <taxon>Pseudomonadati</taxon>
        <taxon>Pseudomonadota</taxon>
        <taxon>Alphaproteobacteria</taxon>
        <taxon>Rhodobacterales</taxon>
        <taxon>Paracoccaceae</taxon>
        <taxon>Paracoccus</taxon>
    </lineage>
</organism>
<evidence type="ECO:0000256" key="1">
    <source>
        <dbReference type="ARBA" id="ARBA00022603"/>
    </source>
</evidence>
<dbReference type="Pfam" id="PF01189">
    <property type="entry name" value="Methyltr_RsmB-F"/>
    <property type="match status" value="1"/>
</dbReference>
<dbReference type="PRINTS" id="PR02008">
    <property type="entry name" value="RCMTFAMILY"/>
</dbReference>
<dbReference type="PANTHER" id="PTHR22807">
    <property type="entry name" value="NOP2 YEAST -RELATED NOL1/NOP2/FMU SUN DOMAIN-CONTAINING"/>
    <property type="match status" value="1"/>
</dbReference>
<comment type="similarity">
    <text evidence="5">Belongs to the class I-like SAM-binding methyltransferase superfamily. RsmB/NOP family.</text>
</comment>
<dbReference type="Gene3D" id="3.40.50.150">
    <property type="entry name" value="Vaccinia Virus protein VP39"/>
    <property type="match status" value="1"/>
</dbReference>
<dbReference type="AlphaFoldDB" id="A0A6L6HM26"/>
<dbReference type="GO" id="GO:0008173">
    <property type="term" value="F:RNA methyltransferase activity"/>
    <property type="evidence" value="ECO:0007669"/>
    <property type="project" value="InterPro"/>
</dbReference>
<evidence type="ECO:0000256" key="2">
    <source>
        <dbReference type="ARBA" id="ARBA00022679"/>
    </source>
</evidence>
<evidence type="ECO:0000313" key="8">
    <source>
        <dbReference type="Proteomes" id="UP000481417"/>
    </source>
</evidence>
<keyword evidence="2 5" id="KW-0808">Transferase</keyword>
<feature type="binding site" evidence="5">
    <location>
        <position position="281"/>
    </location>
    <ligand>
        <name>S-adenosyl-L-methionine</name>
        <dbReference type="ChEBI" id="CHEBI:59789"/>
    </ligand>
</feature>
<dbReference type="InterPro" id="IPR001678">
    <property type="entry name" value="MeTrfase_RsmB-F_NOP2_dom"/>
</dbReference>
<dbReference type="PANTHER" id="PTHR22807:SF53">
    <property type="entry name" value="RIBOSOMAL RNA SMALL SUBUNIT METHYLTRANSFERASE B-RELATED"/>
    <property type="match status" value="1"/>
</dbReference>
<evidence type="ECO:0000256" key="4">
    <source>
        <dbReference type="ARBA" id="ARBA00022884"/>
    </source>
</evidence>
<gene>
    <name evidence="7" type="ORF">GIY56_02850</name>
</gene>
<evidence type="ECO:0000259" key="6">
    <source>
        <dbReference type="PROSITE" id="PS51686"/>
    </source>
</evidence>
<name>A0A6L6HM26_9RHOB</name>
<dbReference type="PROSITE" id="PS51686">
    <property type="entry name" value="SAM_MT_RSMB_NOP"/>
    <property type="match status" value="1"/>
</dbReference>
<reference evidence="7 8" key="1">
    <citation type="submission" date="2019-11" db="EMBL/GenBank/DDBJ databases">
        <authorList>
            <person name="Lang L."/>
        </authorList>
    </citation>
    <scope>NUCLEOTIDE SEQUENCE [LARGE SCALE GENOMIC DNA]</scope>
    <source>
        <strain evidence="7 8">YIM 132242</strain>
    </source>
</reference>
<protein>
    <submittedName>
        <fullName evidence="7">RsmB/NOP family class I SAM-dependent RNA methyltransferase</fullName>
    </submittedName>
</protein>
<feature type="active site" description="Nucleophile" evidence="5">
    <location>
        <position position="334"/>
    </location>
</feature>
<evidence type="ECO:0000256" key="5">
    <source>
        <dbReference type="PROSITE-ProRule" id="PRU01023"/>
    </source>
</evidence>
<keyword evidence="1 5" id="KW-0489">Methyltransferase</keyword>
<dbReference type="Gene3D" id="3.30.70.1170">
    <property type="entry name" value="Sun protein, domain 3"/>
    <property type="match status" value="1"/>
</dbReference>
<comment type="caution">
    <text evidence="7">The sequence shown here is derived from an EMBL/GenBank/DDBJ whole genome shotgun (WGS) entry which is preliminary data.</text>
</comment>
<dbReference type="CDD" id="cd02440">
    <property type="entry name" value="AdoMet_MTases"/>
    <property type="match status" value="1"/>
</dbReference>
<dbReference type="GO" id="GO:0001510">
    <property type="term" value="P:RNA methylation"/>
    <property type="evidence" value="ECO:0007669"/>
    <property type="project" value="InterPro"/>
</dbReference>
<accession>A0A6L6HM26</accession>
<dbReference type="Pfam" id="PF22458">
    <property type="entry name" value="RsmF-B_ferredox"/>
    <property type="match status" value="1"/>
</dbReference>
<dbReference type="InterPro" id="IPR049560">
    <property type="entry name" value="MeTrfase_RsmB-F_NOP2_cat"/>
</dbReference>